<keyword evidence="2" id="KW-1133">Transmembrane helix</keyword>
<feature type="region of interest" description="Disordered" evidence="1">
    <location>
        <begin position="236"/>
        <end position="279"/>
    </location>
</feature>
<proteinExistence type="predicted"/>
<keyword evidence="2" id="KW-0472">Membrane</keyword>
<reference evidence="3" key="1">
    <citation type="journal article" name="BMC Genomics">
        <title>Long-read sequencing and de novo genome assembly of marine medaka (Oryzias melastigma).</title>
        <authorList>
            <person name="Liang P."/>
            <person name="Saqib H.S.A."/>
            <person name="Ni X."/>
            <person name="Shen Y."/>
        </authorList>
    </citation>
    <scope>NUCLEOTIDE SEQUENCE</scope>
    <source>
        <strain evidence="3">Bigg-433</strain>
    </source>
</reference>
<dbReference type="EMBL" id="WKFB01000097">
    <property type="protein sequence ID" value="KAF6736028.1"/>
    <property type="molecule type" value="Genomic_DNA"/>
</dbReference>
<dbReference type="AlphaFoldDB" id="A0A834FKS7"/>
<evidence type="ECO:0000256" key="2">
    <source>
        <dbReference type="SAM" id="Phobius"/>
    </source>
</evidence>
<dbReference type="Proteomes" id="UP000646548">
    <property type="component" value="Unassembled WGS sequence"/>
</dbReference>
<sequence>MGGATDQQEEGLKGWRRETPPPPPPPDSTTIIIIIIIITAPDDSNNDSKSASVLSLMRSLLELIINTHKALIISGYQHVTIIQYKLRCRPQHCQFHKVHHHSVSGSHAPACSLYNPISDAEQESMSPLGGDLGPVQLVRSQTRDLRGICRTETEASFSTQCMQLLICSCRSDLCFFSLRAPTKTLHLPVWLEISAGKPPAQRIIISSCESVQCHLWCVSELGVRCRADYLRPPPTPSPWGLTGARQSARTRLLPAERSEREGEKSEQDPTGERRNREDADGAAAQMALMAGIVFTLVFLISGIFALGSSARIYPPNEVTLLDSRSVQGELGWVASPTEGGVGTEETRPGWTPGVLLSKNRKMISIIG</sequence>
<feature type="compositionally biased region" description="Basic and acidic residues" evidence="1">
    <location>
        <begin position="254"/>
        <end position="279"/>
    </location>
</feature>
<accession>A0A834FKS7</accession>
<comment type="caution">
    <text evidence="3">The sequence shown here is derived from an EMBL/GenBank/DDBJ whole genome shotgun (WGS) entry which is preliminary data.</text>
</comment>
<feature type="compositionally biased region" description="Basic and acidic residues" evidence="1">
    <location>
        <begin position="10"/>
        <end position="19"/>
    </location>
</feature>
<protein>
    <submittedName>
        <fullName evidence="3">Ephrin type-A receptor 4</fullName>
    </submittedName>
</protein>
<organism evidence="3 4">
    <name type="scientific">Oryzias melastigma</name>
    <name type="common">Marine medaka</name>
    <dbReference type="NCBI Taxonomy" id="30732"/>
    <lineage>
        <taxon>Eukaryota</taxon>
        <taxon>Metazoa</taxon>
        <taxon>Chordata</taxon>
        <taxon>Craniata</taxon>
        <taxon>Vertebrata</taxon>
        <taxon>Euteleostomi</taxon>
        <taxon>Actinopterygii</taxon>
        <taxon>Neopterygii</taxon>
        <taxon>Teleostei</taxon>
        <taxon>Neoteleostei</taxon>
        <taxon>Acanthomorphata</taxon>
        <taxon>Ovalentaria</taxon>
        <taxon>Atherinomorphae</taxon>
        <taxon>Beloniformes</taxon>
        <taxon>Adrianichthyidae</taxon>
        <taxon>Oryziinae</taxon>
        <taxon>Oryzias</taxon>
    </lineage>
</organism>
<name>A0A834FKS7_ORYME</name>
<evidence type="ECO:0000313" key="3">
    <source>
        <dbReference type="EMBL" id="KAF6736028.1"/>
    </source>
</evidence>
<evidence type="ECO:0000256" key="1">
    <source>
        <dbReference type="SAM" id="MobiDB-lite"/>
    </source>
</evidence>
<gene>
    <name evidence="3" type="ORF">FQA47_014542</name>
</gene>
<feature type="region of interest" description="Disordered" evidence="1">
    <location>
        <begin position="1"/>
        <end position="27"/>
    </location>
</feature>
<keyword evidence="2" id="KW-0812">Transmembrane</keyword>
<evidence type="ECO:0000313" key="4">
    <source>
        <dbReference type="Proteomes" id="UP000646548"/>
    </source>
</evidence>
<keyword evidence="3" id="KW-0675">Receptor</keyword>
<feature type="transmembrane region" description="Helical" evidence="2">
    <location>
        <begin position="282"/>
        <end position="306"/>
    </location>
</feature>